<feature type="binding site" evidence="9">
    <location>
        <position position="271"/>
    </location>
    <ligand>
        <name>Ca(2+)</name>
        <dbReference type="ChEBI" id="CHEBI:29108"/>
        <label>2</label>
    </ligand>
</feature>
<feature type="domain" description="Plant heme peroxidase family profile" evidence="13">
    <location>
        <begin position="179"/>
        <end position="358"/>
    </location>
</feature>
<dbReference type="Gene3D" id="1.10.520.10">
    <property type="match status" value="1"/>
</dbReference>
<feature type="binding site" evidence="9">
    <location>
        <position position="269"/>
    </location>
    <ligand>
        <name>Ca(2+)</name>
        <dbReference type="ChEBI" id="CHEBI:29108"/>
        <label>2</label>
    </ligand>
</feature>
<keyword evidence="4 9" id="KW-0479">Metal-binding</keyword>
<evidence type="ECO:0000259" key="13">
    <source>
        <dbReference type="PROSITE" id="PS50873"/>
    </source>
</evidence>
<dbReference type="InterPro" id="IPR019794">
    <property type="entry name" value="Peroxidases_AS"/>
</dbReference>
<dbReference type="PANTHER" id="PTHR31356:SF66">
    <property type="entry name" value="CATALASE-PEROXIDASE"/>
    <property type="match status" value="1"/>
</dbReference>
<dbReference type="PRINTS" id="PR00458">
    <property type="entry name" value="PEROXIDASE"/>
</dbReference>
<evidence type="ECO:0000256" key="11">
    <source>
        <dbReference type="PIRSR" id="PIRSR601621-4"/>
    </source>
</evidence>
<comment type="similarity">
    <text evidence="1 12">Belongs to the peroxidase family. Ligninase subfamily.</text>
</comment>
<feature type="binding site" evidence="9">
    <location>
        <position position="276"/>
    </location>
    <ligand>
        <name>Ca(2+)</name>
        <dbReference type="ChEBI" id="CHEBI:29108"/>
        <label>2</label>
    </ligand>
</feature>
<dbReference type="InParanoid" id="A0A7J6J6L2"/>
<evidence type="ECO:0000256" key="1">
    <source>
        <dbReference type="ARBA" id="ARBA00006089"/>
    </source>
</evidence>
<evidence type="ECO:0000256" key="12">
    <source>
        <dbReference type="RuleBase" id="RU363051"/>
    </source>
</evidence>
<dbReference type="Proteomes" id="UP000011096">
    <property type="component" value="Unassembled WGS sequence"/>
</dbReference>
<evidence type="ECO:0000256" key="5">
    <source>
        <dbReference type="ARBA" id="ARBA00023002"/>
    </source>
</evidence>
<organism evidence="14 15">
    <name type="scientific">Colletotrichum fructicola (strain Nara gc5)</name>
    <name type="common">Anthracnose fungus</name>
    <name type="synonym">Colletotrichum gloeosporioides (strain Nara gc5)</name>
    <dbReference type="NCBI Taxonomy" id="1213859"/>
    <lineage>
        <taxon>Eukaryota</taxon>
        <taxon>Fungi</taxon>
        <taxon>Dikarya</taxon>
        <taxon>Ascomycota</taxon>
        <taxon>Pezizomycotina</taxon>
        <taxon>Sordariomycetes</taxon>
        <taxon>Hypocreomycetidae</taxon>
        <taxon>Glomerellales</taxon>
        <taxon>Glomerellaceae</taxon>
        <taxon>Colletotrichum</taxon>
        <taxon>Colletotrichum gloeosporioides species complex</taxon>
    </lineage>
</organism>
<evidence type="ECO:0000256" key="3">
    <source>
        <dbReference type="ARBA" id="ARBA00022617"/>
    </source>
</evidence>
<name>A0A7J6J6L2_COLFN</name>
<proteinExistence type="inferred from homology"/>
<dbReference type="InterPro" id="IPR010255">
    <property type="entry name" value="Haem_peroxidase_sf"/>
</dbReference>
<feature type="binding site" evidence="9">
    <location>
        <position position="140"/>
    </location>
    <ligand>
        <name>Ca(2+)</name>
        <dbReference type="ChEBI" id="CHEBI:29108"/>
        <label>1</label>
    </ligand>
</feature>
<feature type="disulfide bond" evidence="11">
    <location>
        <begin position="93"/>
        <end position="345"/>
    </location>
</feature>
<feature type="chain" id="PRO_5029951138" description="Peroxidase" evidence="12">
    <location>
        <begin position="18"/>
        <end position="358"/>
    </location>
</feature>
<dbReference type="RefSeq" id="XP_031882078.2">
    <property type="nucleotide sequence ID" value="XM_032021062.2"/>
</dbReference>
<keyword evidence="5 12" id="KW-0560">Oxidoreductase</keyword>
<dbReference type="GO" id="GO:0046872">
    <property type="term" value="F:metal ion binding"/>
    <property type="evidence" value="ECO:0007669"/>
    <property type="project" value="UniProtKB-UniRule"/>
</dbReference>
<dbReference type="InterPro" id="IPR044831">
    <property type="entry name" value="Ccp1-like"/>
</dbReference>
<dbReference type="OrthoDB" id="2113341at2759"/>
<dbReference type="Pfam" id="PF00141">
    <property type="entry name" value="peroxidase"/>
    <property type="match status" value="1"/>
</dbReference>
<feature type="disulfide bond" evidence="11">
    <location>
        <begin position="113"/>
        <end position="196"/>
    </location>
</feature>
<comment type="cofactor">
    <cofactor evidence="9">
        <name>heme b</name>
        <dbReference type="ChEBI" id="CHEBI:60344"/>
    </cofactor>
    <text evidence="9">Binds 1 heme b (iron(II)-protoporphyrin IX) group per subunit.</text>
</comment>
<keyword evidence="6 9" id="KW-0408">Iron</keyword>
<evidence type="ECO:0000256" key="9">
    <source>
        <dbReference type="PIRSR" id="PIRSR601621-2"/>
    </source>
</evidence>
<accession>A0A7J6J6L2</accession>
<keyword evidence="12" id="KW-0732">Signal</keyword>
<dbReference type="PANTHER" id="PTHR31356">
    <property type="entry name" value="THYLAKOID LUMENAL 29 KDA PROTEIN, CHLOROPLASTIC-RELATED"/>
    <property type="match status" value="1"/>
</dbReference>
<dbReference type="GO" id="GO:0004601">
    <property type="term" value="F:peroxidase activity"/>
    <property type="evidence" value="ECO:0007669"/>
    <property type="project" value="UniProtKB-KW"/>
</dbReference>
<feature type="active site" description="Proton acceptor" evidence="8">
    <location>
        <position position="126"/>
    </location>
</feature>
<evidence type="ECO:0000256" key="6">
    <source>
        <dbReference type="ARBA" id="ARBA00023004"/>
    </source>
</evidence>
<keyword evidence="7" id="KW-0325">Glycoprotein</keyword>
<evidence type="ECO:0000313" key="14">
    <source>
        <dbReference type="EMBL" id="KAF4485304.1"/>
    </source>
</evidence>
<evidence type="ECO:0000256" key="8">
    <source>
        <dbReference type="PIRSR" id="PIRSR601621-1"/>
    </source>
</evidence>
<evidence type="ECO:0000256" key="4">
    <source>
        <dbReference type="ARBA" id="ARBA00022723"/>
    </source>
</evidence>
<feature type="binding site" evidence="9">
    <location>
        <position position="144"/>
    </location>
    <ligand>
        <name>Ca(2+)</name>
        <dbReference type="ChEBI" id="CHEBI:29108"/>
        <label>1</label>
    </ligand>
</feature>
<dbReference type="AlphaFoldDB" id="A0A7J6J6L2"/>
<evidence type="ECO:0000256" key="2">
    <source>
        <dbReference type="ARBA" id="ARBA00022559"/>
    </source>
</evidence>
<feature type="signal peptide" evidence="12">
    <location>
        <begin position="1"/>
        <end position="17"/>
    </location>
</feature>
<reference evidence="14 15" key="2">
    <citation type="submission" date="2020-04" db="EMBL/GenBank/DDBJ databases">
        <title>Genome sequencing and assembly of multiple isolates from the Colletotrichum gloeosporioides species complex.</title>
        <authorList>
            <person name="Gan P."/>
            <person name="Shirasu K."/>
        </authorList>
    </citation>
    <scope>NUCLEOTIDE SEQUENCE [LARGE SCALE GENOMIC DNA]</scope>
    <source>
        <strain evidence="14 15">Nara gc5</strain>
    </source>
</reference>
<dbReference type="GeneID" id="43605269"/>
<dbReference type="SUPFAM" id="SSF48113">
    <property type="entry name" value="Heme-dependent peroxidases"/>
    <property type="match status" value="1"/>
</dbReference>
<keyword evidence="11" id="KW-1015">Disulfide bond</keyword>
<dbReference type="EC" id="1.11.1.-" evidence="12"/>
<comment type="cofactor">
    <cofactor evidence="9 12">
        <name>Ca(2+)</name>
        <dbReference type="ChEBI" id="CHEBI:29108"/>
    </cofactor>
    <text evidence="9 12">Binds 2 calcium ions per subunit.</text>
</comment>
<feature type="binding site" evidence="9">
    <location>
        <position position="252"/>
    </location>
    <ligand>
        <name>Ca(2+)</name>
        <dbReference type="ChEBI" id="CHEBI:29108"/>
        <label>2</label>
    </ligand>
</feature>
<dbReference type="InterPro" id="IPR002016">
    <property type="entry name" value="Haem_peroxidase"/>
</dbReference>
<dbReference type="PRINTS" id="PR00462">
    <property type="entry name" value="LIGNINASE"/>
</dbReference>
<keyword evidence="9 12" id="KW-0106">Calcium</keyword>
<keyword evidence="3 9" id="KW-0349">Heme</keyword>
<dbReference type="Gene3D" id="1.10.420.10">
    <property type="entry name" value="Peroxidase, domain 2"/>
    <property type="match status" value="1"/>
</dbReference>
<reference evidence="14 15" key="1">
    <citation type="submission" date="2012-08" db="EMBL/GenBank/DDBJ databases">
        <authorList>
            <person name="Gan P.H.P."/>
            <person name="Ikeda K."/>
            <person name="Irieda H."/>
            <person name="Narusaka M."/>
            <person name="O'Connell R.J."/>
            <person name="Narusaka Y."/>
            <person name="Takano Y."/>
            <person name="Kubo Y."/>
            <person name="Shirasu K."/>
        </authorList>
    </citation>
    <scope>NUCLEOTIDE SEQUENCE [LARGE SCALE GENOMIC DNA]</scope>
    <source>
        <strain evidence="14 15">Nara gc5</strain>
    </source>
</reference>
<dbReference type="GO" id="GO:0020037">
    <property type="term" value="F:heme binding"/>
    <property type="evidence" value="ECO:0007669"/>
    <property type="project" value="UniProtKB-UniRule"/>
</dbReference>
<dbReference type="GO" id="GO:0000302">
    <property type="term" value="P:response to reactive oxygen species"/>
    <property type="evidence" value="ECO:0007669"/>
    <property type="project" value="TreeGrafter"/>
</dbReference>
<feature type="binding site" evidence="9">
    <location>
        <position position="127"/>
    </location>
    <ligand>
        <name>Ca(2+)</name>
        <dbReference type="ChEBI" id="CHEBI:29108"/>
        <label>1</label>
    </ligand>
</feature>
<dbReference type="EMBL" id="ANPB02000004">
    <property type="protein sequence ID" value="KAF4485304.1"/>
    <property type="molecule type" value="Genomic_DNA"/>
</dbReference>
<feature type="binding site" description="axial binding residue" evidence="9">
    <location>
        <position position="251"/>
    </location>
    <ligand>
        <name>heme b</name>
        <dbReference type="ChEBI" id="CHEBI:60344"/>
    </ligand>
    <ligandPart>
        <name>Fe</name>
        <dbReference type="ChEBI" id="CHEBI:18248"/>
    </ligandPart>
</feature>
<dbReference type="GO" id="GO:0042744">
    <property type="term" value="P:hydrogen peroxide catabolic process"/>
    <property type="evidence" value="ECO:0007669"/>
    <property type="project" value="TreeGrafter"/>
</dbReference>
<dbReference type="InterPro" id="IPR001621">
    <property type="entry name" value="Ligninase"/>
</dbReference>
<dbReference type="PROSITE" id="PS50873">
    <property type="entry name" value="PEROXIDASE_4"/>
    <property type="match status" value="1"/>
</dbReference>
<feature type="site" description="Transition state stabilizer" evidence="10">
    <location>
        <position position="122"/>
    </location>
</feature>
<keyword evidence="15" id="KW-1185">Reference proteome</keyword>
<evidence type="ECO:0000256" key="7">
    <source>
        <dbReference type="ARBA" id="ARBA00023180"/>
    </source>
</evidence>
<dbReference type="PROSITE" id="PS00436">
    <property type="entry name" value="PEROXIDASE_2"/>
    <property type="match status" value="1"/>
</dbReference>
<gene>
    <name evidence="14" type="primary">vpl1-1</name>
    <name evidence="14" type="ORF">CGGC5_v007998</name>
</gene>
<keyword evidence="2 12" id="KW-0575">Peroxidase</keyword>
<comment type="caution">
    <text evidence="14">The sequence shown here is derived from an EMBL/GenBank/DDBJ whole genome shotgun (WGS) entry which is preliminary data.</text>
</comment>
<evidence type="ECO:0000256" key="10">
    <source>
        <dbReference type="PIRSR" id="PIRSR601621-3"/>
    </source>
</evidence>
<sequence length="358" mass="37575">MHHAAMLLAAFAATSSAYPGWSAPGFMDELYARAGSISDQPLGDLATLPDSSLSQTGKDIKNILTTSASGQSTDQYQGAVPALGSKECAADKCCVWKHIGDELATKFADGSGCTQPARAAVRLGFHDASGWSIATGPGGGADGSIVLAPAEIKRALNEGLQDAVTQTQTWFNKYKQYGIGMADLIQFAANSGTVMCPKGPRVKTLIGRKDSSTACPDGLLPDVNDPVDKLIAIFANKTISPPGLAALVGAHTASTQKTVDPARAGAPQDTTPAVWDTLFYSQTLAGAPSNVFTFNSDKVLSQDSRSGPAFKAFADSQPAWNVAFSREYLRLSLLGVDNINELTDCTKSLPVPKWLELC</sequence>
<protein>
    <recommendedName>
        <fullName evidence="12">Peroxidase</fullName>
        <ecNumber evidence="12">1.11.1.-</ecNumber>
    </recommendedName>
</protein>
<dbReference type="GO" id="GO:0034599">
    <property type="term" value="P:cellular response to oxidative stress"/>
    <property type="evidence" value="ECO:0007669"/>
    <property type="project" value="InterPro"/>
</dbReference>
<evidence type="ECO:0000313" key="15">
    <source>
        <dbReference type="Proteomes" id="UP000011096"/>
    </source>
</evidence>
<feature type="binding site" evidence="9">
    <location>
        <position position="142"/>
    </location>
    <ligand>
        <name>Ca(2+)</name>
        <dbReference type="ChEBI" id="CHEBI:29108"/>
        <label>1</label>
    </ligand>
</feature>